<evidence type="ECO:0000256" key="1">
    <source>
        <dbReference type="SAM" id="MobiDB-lite"/>
    </source>
</evidence>
<feature type="compositionally biased region" description="Basic residues" evidence="1">
    <location>
        <begin position="48"/>
        <end position="59"/>
    </location>
</feature>
<accession>A0AAD2DWF7</accession>
<proteinExistence type="predicted"/>
<dbReference type="PANTHER" id="PTHR35499:SF4">
    <property type="entry name" value="ALC-INTERACTING PROTEIN 1"/>
    <property type="match status" value="1"/>
</dbReference>
<keyword evidence="3" id="KW-1185">Reference proteome</keyword>
<feature type="region of interest" description="Disordered" evidence="1">
    <location>
        <begin position="21"/>
        <end position="67"/>
    </location>
</feature>
<gene>
    <name evidence="2" type="ORF">FPE_LOCUS15814</name>
</gene>
<dbReference type="PANTHER" id="PTHR35499">
    <property type="entry name" value="OS05G0128300 PROTEIN"/>
    <property type="match status" value="1"/>
</dbReference>
<organism evidence="2 3">
    <name type="scientific">Fraxinus pennsylvanica</name>
    <dbReference type="NCBI Taxonomy" id="56036"/>
    <lineage>
        <taxon>Eukaryota</taxon>
        <taxon>Viridiplantae</taxon>
        <taxon>Streptophyta</taxon>
        <taxon>Embryophyta</taxon>
        <taxon>Tracheophyta</taxon>
        <taxon>Spermatophyta</taxon>
        <taxon>Magnoliopsida</taxon>
        <taxon>eudicotyledons</taxon>
        <taxon>Gunneridae</taxon>
        <taxon>Pentapetalae</taxon>
        <taxon>asterids</taxon>
        <taxon>lamiids</taxon>
        <taxon>Lamiales</taxon>
        <taxon>Oleaceae</taxon>
        <taxon>Oleeae</taxon>
        <taxon>Fraxinus</taxon>
    </lineage>
</organism>
<sequence>MKKSCKKLEDKLKKVDVELSSEVGYSSTPRKKNVSRKTNVDLKERRPAKSQYSKKRKNKNSQCNPKNSPSFSVFYEAQHYQMQTVATPSASEVLPVLQFSNKPIPHSKNGELKAITDEHDHHKTTKEESSYNIKLVENVYNLTEDDLKESCWVPSRVLKFEDFEEICVHHGQQIFELLLNQVVDELVLLHRRKKFLSHAC</sequence>
<dbReference type="AlphaFoldDB" id="A0AAD2DWF7"/>
<name>A0AAD2DWF7_9LAMI</name>
<dbReference type="EMBL" id="OU503044">
    <property type="protein sequence ID" value="CAI9768384.1"/>
    <property type="molecule type" value="Genomic_DNA"/>
</dbReference>
<evidence type="ECO:0000313" key="2">
    <source>
        <dbReference type="EMBL" id="CAI9768384.1"/>
    </source>
</evidence>
<reference evidence="2" key="1">
    <citation type="submission" date="2023-05" db="EMBL/GenBank/DDBJ databases">
        <authorList>
            <person name="Huff M."/>
        </authorList>
    </citation>
    <scope>NUCLEOTIDE SEQUENCE</scope>
</reference>
<evidence type="ECO:0000313" key="3">
    <source>
        <dbReference type="Proteomes" id="UP000834106"/>
    </source>
</evidence>
<feature type="compositionally biased region" description="Basic and acidic residues" evidence="1">
    <location>
        <begin position="38"/>
        <end position="47"/>
    </location>
</feature>
<protein>
    <submittedName>
        <fullName evidence="2">Uncharacterized protein</fullName>
    </submittedName>
</protein>
<dbReference type="Proteomes" id="UP000834106">
    <property type="component" value="Chromosome 9"/>
</dbReference>